<protein>
    <submittedName>
        <fullName evidence="3">Aminotransferase class V-fold PLP-dependent enzyme</fullName>
    </submittedName>
</protein>
<organism evidence="3 4">
    <name type="scientific">Moraxella canis</name>
    <dbReference type="NCBI Taxonomy" id="90239"/>
    <lineage>
        <taxon>Bacteria</taxon>
        <taxon>Pseudomonadati</taxon>
        <taxon>Pseudomonadota</taxon>
        <taxon>Gammaproteobacteria</taxon>
        <taxon>Moraxellales</taxon>
        <taxon>Moraxellaceae</taxon>
        <taxon>Moraxella</taxon>
    </lineage>
</organism>
<dbReference type="Gene3D" id="3.40.640.10">
    <property type="entry name" value="Type I PLP-dependent aspartate aminotransferase-like (Major domain)"/>
    <property type="match status" value="1"/>
</dbReference>
<dbReference type="InterPro" id="IPR015421">
    <property type="entry name" value="PyrdxlP-dep_Trfase_major"/>
</dbReference>
<proteinExistence type="predicted"/>
<dbReference type="RefSeq" id="WP_114800840.1">
    <property type="nucleotide sequence ID" value="NZ_CP139961.1"/>
</dbReference>
<dbReference type="SUPFAM" id="SSF53383">
    <property type="entry name" value="PLP-dependent transferases"/>
    <property type="match status" value="1"/>
</dbReference>
<keyword evidence="2" id="KW-0663">Pyridoxal phosphate</keyword>
<dbReference type="PANTHER" id="PTHR21152:SF40">
    <property type="entry name" value="ALANINE--GLYOXYLATE AMINOTRANSFERASE"/>
    <property type="match status" value="1"/>
</dbReference>
<dbReference type="InterPro" id="IPR015422">
    <property type="entry name" value="PyrdxlP-dep_Trfase_small"/>
</dbReference>
<dbReference type="Gene3D" id="3.90.1150.10">
    <property type="entry name" value="Aspartate Aminotransferase, domain 1"/>
    <property type="match status" value="1"/>
</dbReference>
<reference evidence="3 4" key="1">
    <citation type="submission" date="2023-12" db="EMBL/GenBank/DDBJ databases">
        <title>Genome sequencing and assembly of bacterial species from a model synthetic community.</title>
        <authorList>
            <person name="Hogle S.L."/>
        </authorList>
    </citation>
    <scope>NUCLEOTIDE SEQUENCE [LARGE SCALE GENOMIC DNA]</scope>
    <source>
        <strain evidence="3 4">HAMBI_2792</strain>
    </source>
</reference>
<evidence type="ECO:0000256" key="1">
    <source>
        <dbReference type="ARBA" id="ARBA00001933"/>
    </source>
</evidence>
<name>A0ABZ0WVQ5_9GAMM</name>
<evidence type="ECO:0000313" key="3">
    <source>
        <dbReference type="EMBL" id="WQE03327.1"/>
    </source>
</evidence>
<comment type="cofactor">
    <cofactor evidence="1">
        <name>pyridoxal 5'-phosphate</name>
        <dbReference type="ChEBI" id="CHEBI:597326"/>
    </cofactor>
</comment>
<keyword evidence="4" id="KW-1185">Reference proteome</keyword>
<dbReference type="EMBL" id="CP139961">
    <property type="protein sequence ID" value="WQE03327.1"/>
    <property type="molecule type" value="Genomic_DNA"/>
</dbReference>
<accession>A0ABZ0WVQ5</accession>
<dbReference type="InterPro" id="IPR024169">
    <property type="entry name" value="SP_NH2Trfase/AEP_transaminase"/>
</dbReference>
<dbReference type="PANTHER" id="PTHR21152">
    <property type="entry name" value="AMINOTRANSFERASE CLASS V"/>
    <property type="match status" value="1"/>
</dbReference>
<dbReference type="PIRSF" id="PIRSF000524">
    <property type="entry name" value="SPT"/>
    <property type="match status" value="1"/>
</dbReference>
<evidence type="ECO:0000256" key="2">
    <source>
        <dbReference type="ARBA" id="ARBA00022898"/>
    </source>
</evidence>
<dbReference type="Proteomes" id="UP001324384">
    <property type="component" value="Chromosome"/>
</dbReference>
<evidence type="ECO:0000313" key="4">
    <source>
        <dbReference type="Proteomes" id="UP001324384"/>
    </source>
</evidence>
<sequence length="374" mass="39823">MPALRKDIDPEGLLEFSVVYTDRALNHMSAQFQQVMKDLSSELKSLFQADAVAIVPGSGTAGMEAVARALAAGQDTVIVRNGWFSYRWTQILEAIGVAKSSHVFKAHIQEGENGFVPADIDEVTAYIKAHRPGIVFAPHVETASGMMLSDEYIRALAEATHSVGGLLAIDCIASGCIWLDMKALGIDVLLSAPQKGLSSTPCAGLVMLSEAAKEAVLASTPSSFSLDLKAWLNIMSAYENGGHAYHATMPTDGLKQLRDTLLEAKQIGYDTLKQAQITLGQEILAVLNAKGVQSVADPSAQAYGVIVCHASSDEIHKGAAFAKVGVQIAAGTPLQVDEPSDYKSFRIGLFGLDKLTDIEGTVERFKGAADQVFV</sequence>
<keyword evidence="3" id="KW-0808">Transferase</keyword>
<gene>
    <name evidence="3" type="ORF">U0021_06035</name>
</gene>
<keyword evidence="3" id="KW-0032">Aminotransferase</keyword>
<dbReference type="GO" id="GO:0008483">
    <property type="term" value="F:transaminase activity"/>
    <property type="evidence" value="ECO:0007669"/>
    <property type="project" value="UniProtKB-KW"/>
</dbReference>
<dbReference type="InterPro" id="IPR015424">
    <property type="entry name" value="PyrdxlP-dep_Trfase"/>
</dbReference>